<feature type="transmembrane region" description="Helical" evidence="7">
    <location>
        <begin position="26"/>
        <end position="46"/>
    </location>
</feature>
<accession>A0ABV3Z470</accession>
<sequence>MSELFKFSELPQPVLRSLNGLWRRRWLIVAITWMAALAGWFAVWLIPDKYESRAQVFVQTETILEPVLNGFTARPDYSQRVEVMRLQLLTRPNVEEIIFRSGLDKTIEAKTPIERRAKLQGMVDWVAGEIDIQSPRDMYFIISYKNGDPKVARAVVDAVLNMLIEQDLGASLTESEAARRRLDLQVEEYEEKLTDNERKVAAFRSEHAMELGATLGANRQREQKENELTRTSDELERTKGRVLTLQNLLSATPQRASGGELDRLKVELAGLRSQYEENHPDIRGVLARIEELERDGTSLSANPEFIRLQSELRVARDSVQGLEAREARLISELNTLDTAQGQAPAVEAALRQIVREYEQTQKTYEELLARRDRLNLTRNLGAAGRGVEYQVFEHPTETIIPSDPPRFLLILGVIIVAAGTGTAAALVLALIDKSYTQASELQEAFGLPVLGALSEVPSESVIVGRKRDLSRLAIACFGLFIVAGIYSYLTVYRLPSAPVGSQENAALSPVEAEASS</sequence>
<dbReference type="Proteomes" id="UP001560685">
    <property type="component" value="Unassembled WGS sequence"/>
</dbReference>
<gene>
    <name evidence="9" type="ORF">ABFZ84_08580</name>
</gene>
<organism evidence="9 10">
    <name type="scientific">Hyphococcus lacteus</name>
    <dbReference type="NCBI Taxonomy" id="3143536"/>
    <lineage>
        <taxon>Bacteria</taxon>
        <taxon>Pseudomonadati</taxon>
        <taxon>Pseudomonadota</taxon>
        <taxon>Alphaproteobacteria</taxon>
        <taxon>Parvularculales</taxon>
        <taxon>Parvularculaceae</taxon>
        <taxon>Hyphococcus</taxon>
    </lineage>
</organism>
<name>A0ABV3Z470_9PROT</name>
<evidence type="ECO:0000256" key="7">
    <source>
        <dbReference type="SAM" id="Phobius"/>
    </source>
</evidence>
<evidence type="ECO:0000256" key="1">
    <source>
        <dbReference type="ARBA" id="ARBA00004651"/>
    </source>
</evidence>
<evidence type="ECO:0000313" key="9">
    <source>
        <dbReference type="EMBL" id="MEX6633605.1"/>
    </source>
</evidence>
<dbReference type="PANTHER" id="PTHR32309:SF13">
    <property type="entry name" value="FERRIC ENTEROBACTIN TRANSPORT PROTEIN FEPE"/>
    <property type="match status" value="1"/>
</dbReference>
<evidence type="ECO:0000256" key="3">
    <source>
        <dbReference type="ARBA" id="ARBA00022692"/>
    </source>
</evidence>
<keyword evidence="3 7" id="KW-0812">Transmembrane</keyword>
<evidence type="ECO:0000256" key="2">
    <source>
        <dbReference type="ARBA" id="ARBA00022475"/>
    </source>
</evidence>
<feature type="domain" description="Polysaccharide chain length determinant N-terminal" evidence="8">
    <location>
        <begin position="18"/>
        <end position="62"/>
    </location>
</feature>
<dbReference type="PANTHER" id="PTHR32309">
    <property type="entry name" value="TYROSINE-PROTEIN KINASE"/>
    <property type="match status" value="1"/>
</dbReference>
<evidence type="ECO:0000256" key="5">
    <source>
        <dbReference type="ARBA" id="ARBA00023136"/>
    </source>
</evidence>
<proteinExistence type="predicted"/>
<dbReference type="InterPro" id="IPR003856">
    <property type="entry name" value="LPS_length_determ_N"/>
</dbReference>
<keyword evidence="6" id="KW-0175">Coiled coil</keyword>
<feature type="transmembrane region" description="Helical" evidence="7">
    <location>
        <begin position="407"/>
        <end position="431"/>
    </location>
</feature>
<keyword evidence="2" id="KW-1003">Cell membrane</keyword>
<evidence type="ECO:0000313" key="10">
    <source>
        <dbReference type="Proteomes" id="UP001560685"/>
    </source>
</evidence>
<dbReference type="Pfam" id="PF02706">
    <property type="entry name" value="Wzz"/>
    <property type="match status" value="1"/>
</dbReference>
<keyword evidence="5 7" id="KW-0472">Membrane</keyword>
<dbReference type="InterPro" id="IPR014345">
    <property type="entry name" value="XrtA_polysacc_chain"/>
</dbReference>
<feature type="transmembrane region" description="Helical" evidence="7">
    <location>
        <begin position="472"/>
        <end position="489"/>
    </location>
</feature>
<dbReference type="InterPro" id="IPR050445">
    <property type="entry name" value="Bact_polysacc_biosynth/exp"/>
</dbReference>
<reference evidence="9 10" key="1">
    <citation type="submission" date="2024-05" db="EMBL/GenBank/DDBJ databases">
        <title>Three bacterial strains, DH-69, EH-24, and ECK-19 isolated from coastal sediments.</title>
        <authorList>
            <person name="Ye Y.-Q."/>
            <person name="Du Z.-J."/>
        </authorList>
    </citation>
    <scope>NUCLEOTIDE SEQUENCE [LARGE SCALE GENOMIC DNA]</scope>
    <source>
        <strain evidence="9 10">ECK-19</strain>
    </source>
</reference>
<feature type="coiled-coil region" evidence="6">
    <location>
        <begin position="350"/>
        <end position="377"/>
    </location>
</feature>
<comment type="subcellular location">
    <subcellularLocation>
        <location evidence="1">Cell membrane</location>
        <topology evidence="1">Multi-pass membrane protein</topology>
    </subcellularLocation>
</comment>
<evidence type="ECO:0000256" key="4">
    <source>
        <dbReference type="ARBA" id="ARBA00022989"/>
    </source>
</evidence>
<dbReference type="RefSeq" id="WP_369313582.1">
    <property type="nucleotide sequence ID" value="NZ_JBEHZE010000001.1"/>
</dbReference>
<evidence type="ECO:0000259" key="8">
    <source>
        <dbReference type="Pfam" id="PF02706"/>
    </source>
</evidence>
<dbReference type="NCBIfam" id="TIGR03007">
    <property type="entry name" value="pepcterm_ChnLen"/>
    <property type="match status" value="1"/>
</dbReference>
<dbReference type="EMBL" id="JBEHZE010000001">
    <property type="protein sequence ID" value="MEX6633605.1"/>
    <property type="molecule type" value="Genomic_DNA"/>
</dbReference>
<keyword evidence="10" id="KW-1185">Reference proteome</keyword>
<protein>
    <submittedName>
        <fullName evidence="9">XrtA system polysaccharide chain length determinant</fullName>
    </submittedName>
</protein>
<evidence type="ECO:0000256" key="6">
    <source>
        <dbReference type="SAM" id="Coils"/>
    </source>
</evidence>
<keyword evidence="4 7" id="KW-1133">Transmembrane helix</keyword>
<comment type="caution">
    <text evidence="9">The sequence shown here is derived from an EMBL/GenBank/DDBJ whole genome shotgun (WGS) entry which is preliminary data.</text>
</comment>
<feature type="coiled-coil region" evidence="6">
    <location>
        <begin position="172"/>
        <end position="241"/>
    </location>
</feature>